<dbReference type="InterPro" id="IPR028082">
    <property type="entry name" value="Peripla_BP_I"/>
</dbReference>
<dbReference type="Pfam" id="PF13407">
    <property type="entry name" value="Peripla_BP_4"/>
    <property type="match status" value="1"/>
</dbReference>
<dbReference type="InterPro" id="IPR025997">
    <property type="entry name" value="SBP_2_dom"/>
</dbReference>
<dbReference type="PANTHER" id="PTHR46847">
    <property type="entry name" value="D-ALLOSE-BINDING PERIPLASMIC PROTEIN-RELATED"/>
    <property type="match status" value="1"/>
</dbReference>
<comment type="similarity">
    <text evidence="2">Belongs to the bacterial solute-binding protein 2 family.</text>
</comment>
<keyword evidence="7" id="KW-1185">Reference proteome</keyword>
<reference evidence="6 7" key="1">
    <citation type="submission" date="2023-07" db="EMBL/GenBank/DDBJ databases">
        <title>Genomic Encyclopedia of Type Strains, Phase IV (KMG-IV): sequencing the most valuable type-strain genomes for metagenomic binning, comparative biology and taxonomic classification.</title>
        <authorList>
            <person name="Goeker M."/>
        </authorList>
    </citation>
    <scope>NUCLEOTIDE SEQUENCE [LARGE SCALE GENOMIC DNA]</scope>
    <source>
        <strain evidence="6 7">DSM 17740</strain>
    </source>
</reference>
<keyword evidence="3 4" id="KW-0732">Signal</keyword>
<dbReference type="CDD" id="cd06323">
    <property type="entry name" value="PBP1_ribose_binding"/>
    <property type="match status" value="1"/>
</dbReference>
<dbReference type="Proteomes" id="UP001232445">
    <property type="component" value="Unassembled WGS sequence"/>
</dbReference>
<sequence length="317" mass="32902">MNNHFIKRFALLTVLTLLTAVLLAACTTESPVPEDDGTTDEGGTSDGELIIGLSISTLNNPFFVTLKEGAEQAAEELGVRLIVVDAQDDPAKQVADVEDLVQQQVDAILVNPTDGAAIVTAIETANQASIPVITVDRGAEGGEVLAHVASDNVEGGKMAGEFIIELLGGSGKVVELEGIPGTSAARDRGQGFNEAVGDAEGIEIVASQPADFDRSKGLTVMENILQSHAEIDAVFAHNDEMALGALQAIEAAGRDIIVVGFDATDDAVQAVQEGRLAATVAQQPSLIGQLAVETAVKALNGESVDEMIPVELELVTE</sequence>
<evidence type="ECO:0000313" key="6">
    <source>
        <dbReference type="EMBL" id="MDQ0338716.1"/>
    </source>
</evidence>
<gene>
    <name evidence="6" type="ORF">J2S00_001502</name>
</gene>
<dbReference type="EMBL" id="JAUSUQ010000004">
    <property type="protein sequence ID" value="MDQ0338716.1"/>
    <property type="molecule type" value="Genomic_DNA"/>
</dbReference>
<dbReference type="PANTHER" id="PTHR46847:SF1">
    <property type="entry name" value="D-ALLOSE-BINDING PERIPLASMIC PROTEIN-RELATED"/>
    <property type="match status" value="1"/>
</dbReference>
<comment type="caution">
    <text evidence="6">The sequence shown here is derived from an EMBL/GenBank/DDBJ whole genome shotgun (WGS) entry which is preliminary data.</text>
</comment>
<comment type="subcellular location">
    <subcellularLocation>
        <location evidence="1">Cell envelope</location>
    </subcellularLocation>
</comment>
<evidence type="ECO:0000256" key="2">
    <source>
        <dbReference type="ARBA" id="ARBA00007639"/>
    </source>
</evidence>
<dbReference type="SUPFAM" id="SSF53822">
    <property type="entry name" value="Periplasmic binding protein-like I"/>
    <property type="match status" value="1"/>
</dbReference>
<evidence type="ECO:0000313" key="7">
    <source>
        <dbReference type="Proteomes" id="UP001232445"/>
    </source>
</evidence>
<protein>
    <submittedName>
        <fullName evidence="6">Ribose transport system substrate-binding protein</fullName>
    </submittedName>
</protein>
<feature type="chain" id="PRO_5046706425" evidence="4">
    <location>
        <begin position="25"/>
        <end position="317"/>
    </location>
</feature>
<feature type="domain" description="Periplasmic binding protein" evidence="5">
    <location>
        <begin position="51"/>
        <end position="302"/>
    </location>
</feature>
<accession>A0ABU0CS65</accession>
<dbReference type="RefSeq" id="WP_307337520.1">
    <property type="nucleotide sequence ID" value="NZ_JAUSUQ010000004.1"/>
</dbReference>
<evidence type="ECO:0000256" key="1">
    <source>
        <dbReference type="ARBA" id="ARBA00004196"/>
    </source>
</evidence>
<proteinExistence type="inferred from homology"/>
<dbReference type="NCBIfam" id="NF007936">
    <property type="entry name" value="PRK10653.1"/>
    <property type="match status" value="1"/>
</dbReference>
<organism evidence="6 7">
    <name type="scientific">Caldalkalibacillus uzonensis</name>
    <dbReference type="NCBI Taxonomy" id="353224"/>
    <lineage>
        <taxon>Bacteria</taxon>
        <taxon>Bacillati</taxon>
        <taxon>Bacillota</taxon>
        <taxon>Bacilli</taxon>
        <taxon>Bacillales</taxon>
        <taxon>Bacillaceae</taxon>
        <taxon>Caldalkalibacillus</taxon>
    </lineage>
</organism>
<name>A0ABU0CS65_9BACI</name>
<dbReference type="Gene3D" id="3.40.50.2300">
    <property type="match status" value="2"/>
</dbReference>
<evidence type="ECO:0000256" key="4">
    <source>
        <dbReference type="SAM" id="SignalP"/>
    </source>
</evidence>
<evidence type="ECO:0000259" key="5">
    <source>
        <dbReference type="Pfam" id="PF13407"/>
    </source>
</evidence>
<dbReference type="PROSITE" id="PS51257">
    <property type="entry name" value="PROKAR_LIPOPROTEIN"/>
    <property type="match status" value="1"/>
</dbReference>
<feature type="signal peptide" evidence="4">
    <location>
        <begin position="1"/>
        <end position="24"/>
    </location>
</feature>
<evidence type="ECO:0000256" key="3">
    <source>
        <dbReference type="ARBA" id="ARBA00022729"/>
    </source>
</evidence>